<evidence type="ECO:0000259" key="8">
    <source>
        <dbReference type="Pfam" id="PF03976"/>
    </source>
</evidence>
<evidence type="ECO:0000256" key="2">
    <source>
        <dbReference type="ARBA" id="ARBA00022679"/>
    </source>
</evidence>
<evidence type="ECO:0000256" key="1">
    <source>
        <dbReference type="ARBA" id="ARBA00009924"/>
    </source>
</evidence>
<reference evidence="9" key="1">
    <citation type="submission" date="2024-06" db="EMBL/GenBank/DDBJ databases">
        <title>Methylostella associata gen. nov., sp. nov., a novel Ancalomicrobiaceae-affiliated facultatively methylotrophic bacteria that feed on methanotrophs of the genus Methylococcus.</title>
        <authorList>
            <person name="Saltykova V."/>
            <person name="Danilova O.V."/>
            <person name="Oshkin I.Y."/>
            <person name="Belova S.E."/>
            <person name="Pimenov N.V."/>
            <person name="Dedysh S.N."/>
        </authorList>
    </citation>
    <scope>NUCLEOTIDE SEQUENCE</scope>
    <source>
        <strain evidence="9">S20</strain>
    </source>
</reference>
<dbReference type="KEGG" id="mflg:ABS361_14630"/>
<evidence type="ECO:0000256" key="5">
    <source>
        <dbReference type="ARBA" id="ARBA00024500"/>
    </source>
</evidence>
<evidence type="ECO:0000313" key="9">
    <source>
        <dbReference type="EMBL" id="XBY43325.1"/>
    </source>
</evidence>
<feature type="domain" description="Polyphosphate kinase-2-related" evidence="8">
    <location>
        <begin position="53"/>
        <end position="279"/>
    </location>
</feature>
<dbReference type="AlphaFoldDB" id="A0AAU7X667"/>
<dbReference type="NCBIfam" id="TIGR03707">
    <property type="entry name" value="PPK2_P_aer"/>
    <property type="match status" value="1"/>
</dbReference>
<accession>A0AAU7X667</accession>
<comment type="similarity">
    <text evidence="1 6">Belongs to the polyphosphate kinase 2 (PPK2) family. Class I subfamily.</text>
</comment>
<keyword evidence="2 6" id="KW-0808">Transferase</keyword>
<dbReference type="RefSeq" id="WP_407048424.1">
    <property type="nucleotide sequence ID" value="NZ_CP158568.1"/>
</dbReference>
<gene>
    <name evidence="9" type="primary">ppk2</name>
    <name evidence="9" type="ORF">ABS361_14630</name>
</gene>
<dbReference type="PANTHER" id="PTHR34383:SF1">
    <property type="entry name" value="ADP-POLYPHOSPHATE PHOSPHOTRANSFERASE"/>
    <property type="match status" value="1"/>
</dbReference>
<protein>
    <recommendedName>
        <fullName evidence="6">ADP/GDP-polyphosphate phosphotransferase</fullName>
        <ecNumber evidence="6">2.7.4.-</ecNumber>
    </recommendedName>
    <alternativeName>
        <fullName evidence="6">Polyphosphate kinase PPK2</fullName>
    </alternativeName>
</protein>
<dbReference type="InterPro" id="IPR027417">
    <property type="entry name" value="P-loop_NTPase"/>
</dbReference>
<dbReference type="GO" id="GO:0006754">
    <property type="term" value="P:ATP biosynthetic process"/>
    <property type="evidence" value="ECO:0007669"/>
    <property type="project" value="UniProtKB-KW"/>
</dbReference>
<dbReference type="Gene3D" id="3.40.50.300">
    <property type="entry name" value="P-loop containing nucleotide triphosphate hydrolases"/>
    <property type="match status" value="1"/>
</dbReference>
<comment type="function">
    <text evidence="6">Uses inorganic polyphosphate (polyP) as a donor to convert GDP to GTP or ADP to ATP.</text>
</comment>
<proteinExistence type="inferred from homology"/>
<keyword evidence="3 6" id="KW-0418">Kinase</keyword>
<dbReference type="GO" id="GO:0008976">
    <property type="term" value="F:polyphosphate kinase activity"/>
    <property type="evidence" value="ECO:0007669"/>
    <property type="project" value="UniProtKB-UniRule"/>
</dbReference>
<evidence type="ECO:0000256" key="4">
    <source>
        <dbReference type="ARBA" id="ARBA00023310"/>
    </source>
</evidence>
<dbReference type="EMBL" id="CP158568">
    <property type="protein sequence ID" value="XBY43325.1"/>
    <property type="molecule type" value="Genomic_DNA"/>
</dbReference>
<name>A0AAU7X667_9HYPH</name>
<sequence length="301" mass="34799">MGNHDDSKPAKDDSSKKDRKDNGHVFDLDDPKLPKWVADNAFASGGYPHAKPLDDEEFETTLTRLQIELVKLQQWAIAKGERILLLFEGRDAAGKGSAIGAFRQYMSPRRTRVIALDKPSETERGQWYFQRYVPHLPSAGDAVLFDRSWYNRAGVERVMNFCTPEQTELFLKEVPRFEDMLVDEGIRLVKFYIEIGREMQLKRFHERRHDPLKVWKISSIDHAAIQKYDDYTAARDRMLEMTHRDNAPWTVALGNDKKRLKLNALRHLLGLFDYAGKDRKAIGEIDESVLGRGPSLLTRRE</sequence>
<feature type="region of interest" description="Disordered" evidence="7">
    <location>
        <begin position="1"/>
        <end position="29"/>
    </location>
</feature>
<comment type="subunit">
    <text evidence="6">Homotetramer.</text>
</comment>
<dbReference type="SUPFAM" id="SSF52540">
    <property type="entry name" value="P-loop containing nucleoside triphosphate hydrolases"/>
    <property type="match status" value="1"/>
</dbReference>
<organism evidence="9">
    <name type="scientific">Methyloraptor flagellatus</name>
    <dbReference type="NCBI Taxonomy" id="3162530"/>
    <lineage>
        <taxon>Bacteria</taxon>
        <taxon>Pseudomonadati</taxon>
        <taxon>Pseudomonadota</taxon>
        <taxon>Alphaproteobacteria</taxon>
        <taxon>Hyphomicrobiales</taxon>
        <taxon>Ancalomicrobiaceae</taxon>
        <taxon>Methyloraptor</taxon>
    </lineage>
</organism>
<comment type="catalytic activity">
    <reaction evidence="5">
        <text>[phosphate](n) + ATP = [phosphate](n+1) + ADP</text>
        <dbReference type="Rhea" id="RHEA:19573"/>
        <dbReference type="Rhea" id="RHEA-COMP:9859"/>
        <dbReference type="Rhea" id="RHEA-COMP:14280"/>
        <dbReference type="ChEBI" id="CHEBI:16838"/>
        <dbReference type="ChEBI" id="CHEBI:30616"/>
        <dbReference type="ChEBI" id="CHEBI:456216"/>
    </reaction>
    <physiologicalReaction direction="right-to-left" evidence="5">
        <dbReference type="Rhea" id="RHEA:19575"/>
    </physiologicalReaction>
</comment>
<dbReference type="InterPro" id="IPR022486">
    <property type="entry name" value="PPK2_PA0141"/>
</dbReference>
<evidence type="ECO:0000256" key="6">
    <source>
        <dbReference type="RuleBase" id="RU369062"/>
    </source>
</evidence>
<keyword evidence="4" id="KW-0066">ATP synthesis</keyword>
<evidence type="ECO:0000256" key="7">
    <source>
        <dbReference type="SAM" id="MobiDB-lite"/>
    </source>
</evidence>
<dbReference type="InterPro" id="IPR022488">
    <property type="entry name" value="PPK2-related"/>
</dbReference>
<dbReference type="Pfam" id="PF03976">
    <property type="entry name" value="PPK2"/>
    <property type="match status" value="1"/>
</dbReference>
<evidence type="ECO:0000256" key="3">
    <source>
        <dbReference type="ARBA" id="ARBA00022777"/>
    </source>
</evidence>
<dbReference type="PANTHER" id="PTHR34383">
    <property type="entry name" value="POLYPHOSPHATE:AMP PHOSPHOTRANSFERASE-RELATED"/>
    <property type="match status" value="1"/>
</dbReference>
<dbReference type="EC" id="2.7.4.-" evidence="6"/>